<name>A0A1J7JLG9_9PEZI</name>
<dbReference type="Proteomes" id="UP000182658">
    <property type="component" value="Unassembled WGS sequence"/>
</dbReference>
<evidence type="ECO:0000313" key="8">
    <source>
        <dbReference type="Proteomes" id="UP000182658"/>
    </source>
</evidence>
<keyword evidence="4" id="KW-0521">NADP</keyword>
<sequence length="629" mass="70746">MRVAVIGAGPSGLVTLKYLKTAHQFFPIKPIETLLFEAEDAVGGTFTHRTYEDAELVSSKQLTTFSDFRPRKDDPDFLSAERYVEYLKQYCDHFDLWPSINLSTPVLSVRRRTGDVGGHVIHYRKDGKEMTWECDAVAVCSGLHVTPSIPNVPGIENVPVVKHSAEFKSREEFGTDKTIVVLGTGETGIDLAYLAVTSPTKRVLLCHRDGFLGAPKRMLTPVTFPILGRKPDPNYVNVPVDCSQATLFDSMYVHPLMRDTMFLWHYYDVLIKVALWITTGSYHGYDQWVAGISPQRYHSSKVFFNKAAAKAIPYISAPYRPAKPSLVQRIRSSIIQCDLEPVPPGRAIEMAPWPSHIDANGRIHFRDNGRPEYDRLKDEVIVPDVLFYATGYTQTFPFLDAETGDRPYPHADDANVREIWRADDPTVAFLGFIRPAFGAIPTLSEMQVQLWIMKLVAPDQIPRPLEPKDEGHYRLRPPPGARINYGVDHETYAYQLALDIGSAPSFTEVVAAGWKASRGGNGLWWRLPVVWAAGAQFNAKFRMRGPYKWDGAVNVLGVELWETISRRGGFLGNFTLAVIPIVFLGTINLGLYVYSTVVDTAATVFRVLTSPFAMLWRKKEAQRTDYVRI</sequence>
<dbReference type="AlphaFoldDB" id="A0A1J7JLG9"/>
<keyword evidence="2" id="KW-0285">Flavoprotein</keyword>
<keyword evidence="3" id="KW-0274">FAD</keyword>
<evidence type="ECO:0000256" key="1">
    <source>
        <dbReference type="ARBA" id="ARBA00009183"/>
    </source>
</evidence>
<dbReference type="PIRSF" id="PIRSF000332">
    <property type="entry name" value="FMO"/>
    <property type="match status" value="1"/>
</dbReference>
<organism evidence="7 8">
    <name type="scientific">Coniochaeta ligniaria NRRL 30616</name>
    <dbReference type="NCBI Taxonomy" id="1408157"/>
    <lineage>
        <taxon>Eukaryota</taxon>
        <taxon>Fungi</taxon>
        <taxon>Dikarya</taxon>
        <taxon>Ascomycota</taxon>
        <taxon>Pezizomycotina</taxon>
        <taxon>Sordariomycetes</taxon>
        <taxon>Sordariomycetidae</taxon>
        <taxon>Coniochaetales</taxon>
        <taxon>Coniochaetaceae</taxon>
        <taxon>Coniochaeta</taxon>
    </lineage>
</organism>
<dbReference type="GO" id="GO:0050660">
    <property type="term" value="F:flavin adenine dinucleotide binding"/>
    <property type="evidence" value="ECO:0007669"/>
    <property type="project" value="InterPro"/>
</dbReference>
<dbReference type="SUPFAM" id="SSF51905">
    <property type="entry name" value="FAD/NAD(P)-binding domain"/>
    <property type="match status" value="1"/>
</dbReference>
<reference evidence="7 8" key="1">
    <citation type="submission" date="2016-10" db="EMBL/GenBank/DDBJ databases">
        <title>Draft genome sequence of Coniochaeta ligniaria NRRL30616, a lignocellulolytic fungus for bioabatement of inhibitors in plant biomass hydrolysates.</title>
        <authorList>
            <consortium name="DOE Joint Genome Institute"/>
            <person name="Jimenez D.J."/>
            <person name="Hector R.E."/>
            <person name="Riley R."/>
            <person name="Sun H."/>
            <person name="Grigoriev I.V."/>
            <person name="Van Elsas J.D."/>
            <person name="Nichols N.N."/>
        </authorList>
    </citation>
    <scope>NUCLEOTIDE SEQUENCE [LARGE SCALE GENOMIC DNA]</scope>
    <source>
        <strain evidence="7 8">NRRL 30616</strain>
    </source>
</reference>
<evidence type="ECO:0000313" key="7">
    <source>
        <dbReference type="EMBL" id="OIW30704.1"/>
    </source>
</evidence>
<comment type="similarity">
    <text evidence="1">Belongs to the FMO family.</text>
</comment>
<dbReference type="InterPro" id="IPR050346">
    <property type="entry name" value="FMO-like"/>
</dbReference>
<gene>
    <name evidence="7" type="ORF">CONLIGDRAFT_288554</name>
</gene>
<dbReference type="EMBL" id="KV875096">
    <property type="protein sequence ID" value="OIW30704.1"/>
    <property type="molecule type" value="Genomic_DNA"/>
</dbReference>
<dbReference type="PRINTS" id="PR00370">
    <property type="entry name" value="FMOXYGENASE"/>
</dbReference>
<dbReference type="InterPro" id="IPR020946">
    <property type="entry name" value="Flavin_mOase-like"/>
</dbReference>
<dbReference type="InParanoid" id="A0A1J7JLG9"/>
<evidence type="ECO:0000256" key="2">
    <source>
        <dbReference type="ARBA" id="ARBA00022630"/>
    </source>
</evidence>
<accession>A0A1J7JLG9</accession>
<protein>
    <submittedName>
        <fullName evidence="7">FAD/NAD(P)-binding domain-containing protein</fullName>
    </submittedName>
</protein>
<keyword evidence="6" id="KW-0812">Transmembrane</keyword>
<feature type="transmembrane region" description="Helical" evidence="6">
    <location>
        <begin position="570"/>
        <end position="594"/>
    </location>
</feature>
<evidence type="ECO:0000256" key="3">
    <source>
        <dbReference type="ARBA" id="ARBA00022827"/>
    </source>
</evidence>
<keyword evidence="6" id="KW-0472">Membrane</keyword>
<dbReference type="GO" id="GO:0050661">
    <property type="term" value="F:NADP binding"/>
    <property type="evidence" value="ECO:0007669"/>
    <property type="project" value="InterPro"/>
</dbReference>
<keyword evidence="8" id="KW-1185">Reference proteome</keyword>
<keyword evidence="5" id="KW-0560">Oxidoreductase</keyword>
<keyword evidence="6" id="KW-1133">Transmembrane helix</keyword>
<dbReference type="Gene3D" id="3.50.50.60">
    <property type="entry name" value="FAD/NAD(P)-binding domain"/>
    <property type="match status" value="1"/>
</dbReference>
<dbReference type="InterPro" id="IPR000960">
    <property type="entry name" value="Flavin_mOase"/>
</dbReference>
<dbReference type="InterPro" id="IPR036188">
    <property type="entry name" value="FAD/NAD-bd_sf"/>
</dbReference>
<proteinExistence type="inferred from homology"/>
<dbReference type="Pfam" id="PF00743">
    <property type="entry name" value="FMO-like"/>
    <property type="match status" value="1"/>
</dbReference>
<dbReference type="PANTHER" id="PTHR23023">
    <property type="entry name" value="DIMETHYLANILINE MONOOXYGENASE"/>
    <property type="match status" value="1"/>
</dbReference>
<evidence type="ECO:0000256" key="6">
    <source>
        <dbReference type="SAM" id="Phobius"/>
    </source>
</evidence>
<evidence type="ECO:0000256" key="5">
    <source>
        <dbReference type="ARBA" id="ARBA00023002"/>
    </source>
</evidence>
<evidence type="ECO:0000256" key="4">
    <source>
        <dbReference type="ARBA" id="ARBA00022857"/>
    </source>
</evidence>
<dbReference type="GO" id="GO:0004499">
    <property type="term" value="F:N,N-dimethylaniline monooxygenase activity"/>
    <property type="evidence" value="ECO:0007669"/>
    <property type="project" value="InterPro"/>
</dbReference>
<dbReference type="OrthoDB" id="66881at2759"/>